<feature type="compositionally biased region" description="Low complexity" evidence="8">
    <location>
        <begin position="199"/>
        <end position="208"/>
    </location>
</feature>
<evidence type="ECO:0000256" key="1">
    <source>
        <dbReference type="ARBA" id="ARBA00022475"/>
    </source>
</evidence>
<dbReference type="GO" id="GO:0005886">
    <property type="term" value="C:plasma membrane"/>
    <property type="evidence" value="ECO:0007669"/>
    <property type="project" value="UniProtKB-SubCell"/>
</dbReference>
<comment type="function">
    <text evidence="7">Functions as a peptidoglycan terminase that cleaves nascent peptidoglycan strands endolytically to terminate their elongation.</text>
</comment>
<evidence type="ECO:0000256" key="6">
    <source>
        <dbReference type="ARBA" id="ARBA00023316"/>
    </source>
</evidence>
<dbReference type="Gene3D" id="3.30.1490.480">
    <property type="entry name" value="Endolytic murein transglycosylase"/>
    <property type="match status" value="1"/>
</dbReference>
<keyword evidence="6 7" id="KW-0961">Cell wall biogenesis/degradation</keyword>
<feature type="site" description="Important for catalytic activity" evidence="7">
    <location>
        <position position="470"/>
    </location>
</feature>
<protein>
    <recommendedName>
        <fullName evidence="7">Endolytic murein transglycosylase</fullName>
        <ecNumber evidence="7">4.2.2.29</ecNumber>
    </recommendedName>
    <alternativeName>
        <fullName evidence="7">Peptidoglycan lytic transglycosylase</fullName>
    </alternativeName>
    <alternativeName>
        <fullName evidence="7">Peptidoglycan polymerization terminase</fullName>
    </alternativeName>
</protein>
<dbReference type="Pfam" id="PF02618">
    <property type="entry name" value="YceG"/>
    <property type="match status" value="1"/>
</dbReference>
<dbReference type="STRING" id="1176198.SAMN05444716_102416"/>
<keyword evidence="4 7" id="KW-0472">Membrane</keyword>
<feature type="region of interest" description="Disordered" evidence="8">
    <location>
        <begin position="1"/>
        <end position="247"/>
    </location>
</feature>
<keyword evidence="1 7" id="KW-1003">Cell membrane</keyword>
<dbReference type="RefSeq" id="WP_093842408.1">
    <property type="nucleotide sequence ID" value="NZ_FPAB01000002.1"/>
</dbReference>
<reference evidence="10" key="1">
    <citation type="submission" date="2016-10" db="EMBL/GenBank/DDBJ databases">
        <authorList>
            <person name="Varghese N."/>
            <person name="Submissions S."/>
        </authorList>
    </citation>
    <scope>NUCLEOTIDE SEQUENCE [LARGE SCALE GENOMIC DNA]</scope>
    <source>
        <strain evidence="10">CGMCC 4.7047</strain>
    </source>
</reference>
<dbReference type="CDD" id="cd08010">
    <property type="entry name" value="MltG_like"/>
    <property type="match status" value="1"/>
</dbReference>
<accession>A0A1I6QX22</accession>
<dbReference type="InterPro" id="IPR003770">
    <property type="entry name" value="MLTG-like"/>
</dbReference>
<feature type="compositionally biased region" description="Low complexity" evidence="8">
    <location>
        <begin position="26"/>
        <end position="39"/>
    </location>
</feature>
<comment type="subcellular location">
    <subcellularLocation>
        <location evidence="7">Cell membrane</location>
        <topology evidence="7">Single-pass membrane protein</topology>
    </subcellularLocation>
</comment>
<proteinExistence type="inferred from homology"/>
<sequence length="593" mass="65323">MTEYGRGPGAQGWQPEDPLYGDQGWAEQQHAQGAQPGQGDPYGSWDPYGQQQYPEQQAYPQQQDPYQQYPQQQQPYPQQQQFHQQDQQGQQGYYQQPGQEQGWDAQGGQYYADPYAQQQGGGYDQQGYQDPYAAQQQGYPAPDAYQGQQQPGQPSQQHQQQQHQQPHPEQQPHQPEPATRQRRPEPEPAGAPGGPGPDPDTGWDPGPDQGEADFFSRADEDDDWDDEPRGRERRGGKGKSKGKSKGKQRNGCACLVVAVVLAGGLGGAAYYGYDFYQSRFGPAPDYVGEGTGEVQVTIPAGASLSQMGNLLKKEDVVKSHDAFVAAATKDGVAPIQAGVYTLRQQMSADAAVAMLTDPAQLNTLIIAEGMRASQIFTAIDLKLELAEGTTEEAAENGDIGLPEWAEGEVEGFLFPARYDVGDDTTPEDLLSQMVDRAEAEFAEIDLEGQAETLGFTPREVIIIASLVQAEAQLPEEFGKVSRVIYNRLEVNQALGFDSTINYVRDNHSLDVSIEDTKIESPYNTYKYPGLPPGPINNPGHQAFEAAAEPTEGDWLYFVTVKPGDTRFEVEYEKHLEHVDDFNAEQARNRESGN</sequence>
<organism evidence="9 10">
    <name type="scientific">Streptomyces harbinensis</name>
    <dbReference type="NCBI Taxonomy" id="1176198"/>
    <lineage>
        <taxon>Bacteria</taxon>
        <taxon>Bacillati</taxon>
        <taxon>Actinomycetota</taxon>
        <taxon>Actinomycetes</taxon>
        <taxon>Kitasatosporales</taxon>
        <taxon>Streptomycetaceae</taxon>
        <taxon>Streptomyces</taxon>
    </lineage>
</organism>
<feature type="compositionally biased region" description="Gly residues" evidence="8">
    <location>
        <begin position="1"/>
        <end position="10"/>
    </location>
</feature>
<dbReference type="NCBIfam" id="TIGR00247">
    <property type="entry name" value="endolytic transglycosylase MltG"/>
    <property type="match status" value="1"/>
</dbReference>
<name>A0A1I6QX22_9ACTN</name>
<evidence type="ECO:0000256" key="5">
    <source>
        <dbReference type="ARBA" id="ARBA00023239"/>
    </source>
</evidence>
<dbReference type="PANTHER" id="PTHR30518:SF2">
    <property type="entry name" value="ENDOLYTIC MUREIN TRANSGLYCOSYLASE"/>
    <property type="match status" value="1"/>
</dbReference>
<dbReference type="EMBL" id="FPAB01000002">
    <property type="protein sequence ID" value="SFS57029.1"/>
    <property type="molecule type" value="Genomic_DNA"/>
</dbReference>
<evidence type="ECO:0000313" key="9">
    <source>
        <dbReference type="EMBL" id="SFS57029.1"/>
    </source>
</evidence>
<keyword evidence="5 7" id="KW-0456">Lyase</keyword>
<feature type="compositionally biased region" description="Low complexity" evidence="8">
    <location>
        <begin position="125"/>
        <end position="177"/>
    </location>
</feature>
<evidence type="ECO:0000256" key="7">
    <source>
        <dbReference type="HAMAP-Rule" id="MF_02065"/>
    </source>
</evidence>
<feature type="transmembrane region" description="Helical" evidence="7">
    <location>
        <begin position="251"/>
        <end position="273"/>
    </location>
</feature>
<comment type="catalytic activity">
    <reaction evidence="7">
        <text>a peptidoglycan chain = a peptidoglycan chain with N-acetyl-1,6-anhydromuramyl-[peptide] at the reducing end + a peptidoglycan chain with N-acetylglucosamine at the non-reducing end.</text>
        <dbReference type="EC" id="4.2.2.29"/>
    </reaction>
</comment>
<dbReference type="PANTHER" id="PTHR30518">
    <property type="entry name" value="ENDOLYTIC MUREIN TRANSGLYCOSYLASE"/>
    <property type="match status" value="1"/>
</dbReference>
<feature type="compositionally biased region" description="Basic residues" evidence="8">
    <location>
        <begin position="236"/>
        <end position="247"/>
    </location>
</feature>
<evidence type="ECO:0000256" key="2">
    <source>
        <dbReference type="ARBA" id="ARBA00022692"/>
    </source>
</evidence>
<dbReference type="EC" id="4.2.2.29" evidence="7"/>
<keyword evidence="2 7" id="KW-0812">Transmembrane</keyword>
<dbReference type="GO" id="GO:0008932">
    <property type="term" value="F:lytic endotransglycosylase activity"/>
    <property type="evidence" value="ECO:0007669"/>
    <property type="project" value="UniProtKB-UniRule"/>
</dbReference>
<dbReference type="GO" id="GO:0071555">
    <property type="term" value="P:cell wall organization"/>
    <property type="evidence" value="ECO:0007669"/>
    <property type="project" value="UniProtKB-KW"/>
</dbReference>
<evidence type="ECO:0000256" key="3">
    <source>
        <dbReference type="ARBA" id="ARBA00022989"/>
    </source>
</evidence>
<dbReference type="Proteomes" id="UP000198873">
    <property type="component" value="Unassembled WGS sequence"/>
</dbReference>
<keyword evidence="10" id="KW-1185">Reference proteome</keyword>
<keyword evidence="3 7" id="KW-1133">Transmembrane helix</keyword>
<dbReference type="AlphaFoldDB" id="A0A1I6QX22"/>
<evidence type="ECO:0000256" key="4">
    <source>
        <dbReference type="ARBA" id="ARBA00023136"/>
    </source>
</evidence>
<feature type="compositionally biased region" description="Low complexity" evidence="8">
    <location>
        <begin position="47"/>
        <end position="118"/>
    </location>
</feature>
<gene>
    <name evidence="7" type="primary">mltG</name>
    <name evidence="9" type="ORF">SAMN05444716_102416</name>
</gene>
<evidence type="ECO:0000256" key="8">
    <source>
        <dbReference type="SAM" id="MobiDB-lite"/>
    </source>
</evidence>
<comment type="similarity">
    <text evidence="7">Belongs to the transglycosylase MltG family.</text>
</comment>
<dbReference type="HAMAP" id="MF_02065">
    <property type="entry name" value="MltG"/>
    <property type="match status" value="1"/>
</dbReference>
<dbReference type="GO" id="GO:0009252">
    <property type="term" value="P:peptidoglycan biosynthetic process"/>
    <property type="evidence" value="ECO:0007669"/>
    <property type="project" value="UniProtKB-UniRule"/>
</dbReference>
<evidence type="ECO:0000313" key="10">
    <source>
        <dbReference type="Proteomes" id="UP000198873"/>
    </source>
</evidence>